<dbReference type="CDD" id="cd00267">
    <property type="entry name" value="ABC_ATPase"/>
    <property type="match status" value="1"/>
</dbReference>
<dbReference type="EMBL" id="FIGG01000002">
    <property type="protein sequence ID" value="CYU46000.1"/>
    <property type="molecule type" value="Genomic_DNA"/>
</dbReference>
<feature type="coiled-coil region" evidence="1">
    <location>
        <begin position="618"/>
        <end position="648"/>
    </location>
</feature>
<dbReference type="InterPro" id="IPR003959">
    <property type="entry name" value="ATPase_AAA_core"/>
</dbReference>
<dbReference type="Gene3D" id="3.40.50.300">
    <property type="entry name" value="P-loop containing nucleotide triphosphate hydrolases"/>
    <property type="match status" value="2"/>
</dbReference>
<feature type="domain" description="ATPase AAA-type core" evidence="2">
    <location>
        <begin position="609"/>
        <end position="851"/>
    </location>
</feature>
<dbReference type="Pfam" id="PF13476">
    <property type="entry name" value="AAA_23"/>
    <property type="match status" value="1"/>
</dbReference>
<evidence type="ECO:0000313" key="4">
    <source>
        <dbReference type="EMBL" id="CYU46000.1"/>
    </source>
</evidence>
<feature type="coiled-coil region" evidence="1">
    <location>
        <begin position="448"/>
        <end position="475"/>
    </location>
</feature>
<proteinExistence type="predicted"/>
<sequence>MVGNKWFKTDLHLHSPESVCFKKRNEVTAEMWVQKCLDEGLECVALTDHNSGNNVDEYKSVANQKGLVFFPGVEITCGENGTHLLVIFDLEDTTETVNDFLVGLGIKRESFGNSKPGTSMSVIEVINRAVEQNKIVIPAHIDEFNGLANLDNQVQDEILNHKEIFAVQLVQNEFFEVSKEKKNIKKDEQQQIISKVSERYDGADEVNKWFKISQKVYKRNDLSILTFSDNPDGPRESKHGLWGIGTRFSHIKMTEKPTLNSLKDALRIGQRRVKHDFGVKSFENENKNTFLKKLIIKNTTQNQSELIIDFSEDLTTIIGGRGTGKSFITRFLAYVLNKEEKINQFEEVKADYNNFAKLSDNRSGVLQKDTEVQLYVQHAGDNYCISRTFTSTTVQLEEHIGSEKFEPEERLKQIAENIDIYLQKQIFEMSKNQTSIRDFIDVYCEEEISVVKGKIDELENQIRKLSLENKSMSTEISKESKLELEHNDLENKLKKLSDPKIQDIVRDSKESIKEENILEDDYNNISNQITHLKDYILNLNLEFSEEFPQAIRNERVELQNALKEQLENIVCALTTMEEAKDRFYEDKEKSEWSKISKQRKVALEELKNSLTDEEIKQLEDLNSLSNQIESTQQKLENIRQLKENTANNKSKEKEYFKEIIEQYGIICKIRRNFLKDKFDNIKVSVQEKSDFESYVTKLRKLIGKENVYDDQFDRVKEKLENKSIDSSDIFSVFENIDNNESLEIFTDKRLLSLFKNLSTDTILDIKFLIPQDKIIIRIEVNGRTVELTNASAGQKTSAMLTMILGLGNKVLVLDQPEDDLDSQLINDLIVSNIINKKENRQIIAVTHNANIPVNADSEWIIAMGDTKELTVGETGSIDQINIKDKICLIMEGGSEAFKNRAMRYGFK</sequence>
<dbReference type="GO" id="GO:0006302">
    <property type="term" value="P:double-strand break repair"/>
    <property type="evidence" value="ECO:0007669"/>
    <property type="project" value="InterPro"/>
</dbReference>
<dbReference type="NCBIfam" id="NF045780">
    <property type="entry name" value="TrlF_fam_ATP"/>
    <property type="match status" value="1"/>
</dbReference>
<accession>A0A123SMW7</accession>
<evidence type="ECO:0000256" key="1">
    <source>
        <dbReference type="SAM" id="Coils"/>
    </source>
</evidence>
<gene>
    <name evidence="4" type="ORF">ERS132393_00640</name>
</gene>
<protein>
    <submittedName>
        <fullName evidence="4">ABC-type enterochelin transport system, ATPase component</fullName>
    </submittedName>
</protein>
<evidence type="ECO:0000259" key="3">
    <source>
        <dbReference type="Pfam" id="PF13476"/>
    </source>
</evidence>
<dbReference type="SUPFAM" id="SSF89550">
    <property type="entry name" value="PHP domain-like"/>
    <property type="match status" value="1"/>
</dbReference>
<dbReference type="GO" id="GO:0004534">
    <property type="term" value="F:5'-3' RNA exonuclease activity"/>
    <property type="evidence" value="ECO:0007669"/>
    <property type="project" value="TreeGrafter"/>
</dbReference>
<dbReference type="InterPro" id="IPR052018">
    <property type="entry name" value="PHP_domain"/>
</dbReference>
<reference evidence="4 5" key="1">
    <citation type="submission" date="2016-02" db="EMBL/GenBank/DDBJ databases">
        <authorList>
            <consortium name="Pathogen Informatics"/>
        </authorList>
    </citation>
    <scope>NUCLEOTIDE SEQUENCE [LARGE SCALE GENOMIC DNA]</scope>
    <source>
        <strain evidence="4 5">LSS31</strain>
    </source>
</reference>
<evidence type="ECO:0000259" key="2">
    <source>
        <dbReference type="Pfam" id="PF13304"/>
    </source>
</evidence>
<dbReference type="Gene3D" id="3.20.20.140">
    <property type="entry name" value="Metal-dependent hydrolases"/>
    <property type="match status" value="1"/>
</dbReference>
<keyword evidence="1" id="KW-0175">Coiled coil</keyword>
<evidence type="ECO:0000313" key="5">
    <source>
        <dbReference type="Proteomes" id="UP000072530"/>
    </source>
</evidence>
<dbReference type="AlphaFoldDB" id="A0A123SMW7"/>
<dbReference type="Pfam" id="PF13304">
    <property type="entry name" value="AAA_21"/>
    <property type="match status" value="1"/>
</dbReference>
<dbReference type="Proteomes" id="UP000072530">
    <property type="component" value="Unassembled WGS sequence"/>
</dbReference>
<organism evidence="4 5">
    <name type="scientific">Streptococcus suis</name>
    <dbReference type="NCBI Taxonomy" id="1307"/>
    <lineage>
        <taxon>Bacteria</taxon>
        <taxon>Bacillati</taxon>
        <taxon>Bacillota</taxon>
        <taxon>Bacilli</taxon>
        <taxon>Lactobacillales</taxon>
        <taxon>Streptococcaceae</taxon>
        <taxon>Streptococcus</taxon>
    </lineage>
</organism>
<dbReference type="PANTHER" id="PTHR42924">
    <property type="entry name" value="EXONUCLEASE"/>
    <property type="match status" value="1"/>
</dbReference>
<dbReference type="PANTHER" id="PTHR42924:SF3">
    <property type="entry name" value="POLYMERASE_HISTIDINOL PHOSPHATASE N-TERMINAL DOMAIN-CONTAINING PROTEIN"/>
    <property type="match status" value="1"/>
</dbReference>
<dbReference type="InterPro" id="IPR038729">
    <property type="entry name" value="Rad50/SbcC_AAA"/>
</dbReference>
<dbReference type="GO" id="GO:0035312">
    <property type="term" value="F:5'-3' DNA exonuclease activity"/>
    <property type="evidence" value="ECO:0007669"/>
    <property type="project" value="TreeGrafter"/>
</dbReference>
<dbReference type="InterPro" id="IPR027417">
    <property type="entry name" value="P-loop_NTPase"/>
</dbReference>
<dbReference type="GO" id="GO:0005524">
    <property type="term" value="F:ATP binding"/>
    <property type="evidence" value="ECO:0007669"/>
    <property type="project" value="InterPro"/>
</dbReference>
<dbReference type="InterPro" id="IPR054787">
    <property type="entry name" value="TrlF_ATPase"/>
</dbReference>
<name>A0A123SMW7_STRSU</name>
<dbReference type="GO" id="GO:0016887">
    <property type="term" value="F:ATP hydrolysis activity"/>
    <property type="evidence" value="ECO:0007669"/>
    <property type="project" value="InterPro"/>
</dbReference>
<dbReference type="RefSeq" id="WP_052502318.1">
    <property type="nucleotide sequence ID" value="NZ_CEDJ01000017.1"/>
</dbReference>
<feature type="domain" description="Rad50/SbcC-type AAA" evidence="3">
    <location>
        <begin position="294"/>
        <end position="496"/>
    </location>
</feature>
<dbReference type="SUPFAM" id="SSF52540">
    <property type="entry name" value="P-loop containing nucleoside triphosphate hydrolases"/>
    <property type="match status" value="1"/>
</dbReference>
<dbReference type="InterPro" id="IPR016195">
    <property type="entry name" value="Pol/histidinol_Pase-like"/>
</dbReference>